<organism evidence="1 2">
    <name type="scientific">Morus notabilis</name>
    <dbReference type="NCBI Taxonomy" id="981085"/>
    <lineage>
        <taxon>Eukaryota</taxon>
        <taxon>Viridiplantae</taxon>
        <taxon>Streptophyta</taxon>
        <taxon>Embryophyta</taxon>
        <taxon>Tracheophyta</taxon>
        <taxon>Spermatophyta</taxon>
        <taxon>Magnoliopsida</taxon>
        <taxon>eudicotyledons</taxon>
        <taxon>Gunneridae</taxon>
        <taxon>Pentapetalae</taxon>
        <taxon>rosids</taxon>
        <taxon>fabids</taxon>
        <taxon>Rosales</taxon>
        <taxon>Moraceae</taxon>
        <taxon>Moreae</taxon>
        <taxon>Morus</taxon>
    </lineage>
</organism>
<name>W9RR08_9ROSA</name>
<dbReference type="EMBL" id="KE344966">
    <property type="protein sequence ID" value="EXB88456.1"/>
    <property type="molecule type" value="Genomic_DNA"/>
</dbReference>
<keyword evidence="2" id="KW-1185">Reference proteome</keyword>
<dbReference type="Proteomes" id="UP000030645">
    <property type="component" value="Unassembled WGS sequence"/>
</dbReference>
<sequence length="60" mass="6933">MTGLRWLLEDREEEGKGLTSMGCTENWGPQKELNGSDISQHDCPHLPRAMVLDFEREKIF</sequence>
<protein>
    <submittedName>
        <fullName evidence="1">Uncharacterized protein</fullName>
    </submittedName>
</protein>
<evidence type="ECO:0000313" key="2">
    <source>
        <dbReference type="Proteomes" id="UP000030645"/>
    </source>
</evidence>
<dbReference type="AlphaFoldDB" id="W9RR08"/>
<evidence type="ECO:0000313" key="1">
    <source>
        <dbReference type="EMBL" id="EXB88456.1"/>
    </source>
</evidence>
<gene>
    <name evidence="1" type="ORF">L484_012898</name>
</gene>
<accession>W9RR08</accession>
<reference evidence="2" key="1">
    <citation type="submission" date="2013-01" db="EMBL/GenBank/DDBJ databases">
        <title>Draft Genome Sequence of a Mulberry Tree, Morus notabilis C.K. Schneid.</title>
        <authorList>
            <person name="He N."/>
            <person name="Zhao S."/>
        </authorList>
    </citation>
    <scope>NUCLEOTIDE SEQUENCE</scope>
</reference>
<proteinExistence type="predicted"/>